<organism evidence="1 2">
    <name type="scientific">Halioxenophilus aromaticivorans</name>
    <dbReference type="NCBI Taxonomy" id="1306992"/>
    <lineage>
        <taxon>Bacteria</taxon>
        <taxon>Pseudomonadati</taxon>
        <taxon>Pseudomonadota</taxon>
        <taxon>Gammaproteobacteria</taxon>
        <taxon>Alteromonadales</taxon>
        <taxon>Alteromonadaceae</taxon>
        <taxon>Halioxenophilus</taxon>
    </lineage>
</organism>
<name>A0AAV3U9Z7_9ALTE</name>
<accession>A0AAV3U9Z7</accession>
<protein>
    <submittedName>
        <fullName evidence="1">Uncharacterized protein</fullName>
    </submittedName>
</protein>
<evidence type="ECO:0000313" key="1">
    <source>
        <dbReference type="EMBL" id="GAA4959955.1"/>
    </source>
</evidence>
<gene>
    <name evidence="1" type="ORF">GCM10025791_46480</name>
</gene>
<dbReference type="Proteomes" id="UP001409585">
    <property type="component" value="Unassembled WGS sequence"/>
</dbReference>
<keyword evidence="2" id="KW-1185">Reference proteome</keyword>
<proteinExistence type="predicted"/>
<sequence length="60" mass="6699">MLAHLPSSASLTGAPFDSPWTYKLQLTSKHQSGLNVGSTVTQRARYPETMRQFPYDPSLM</sequence>
<reference evidence="2" key="1">
    <citation type="journal article" date="2019" name="Int. J. Syst. Evol. Microbiol.">
        <title>The Global Catalogue of Microorganisms (GCM) 10K type strain sequencing project: providing services to taxonomists for standard genome sequencing and annotation.</title>
        <authorList>
            <consortium name="The Broad Institute Genomics Platform"/>
            <consortium name="The Broad Institute Genome Sequencing Center for Infectious Disease"/>
            <person name="Wu L."/>
            <person name="Ma J."/>
        </authorList>
    </citation>
    <scope>NUCLEOTIDE SEQUENCE [LARGE SCALE GENOMIC DNA]</scope>
    <source>
        <strain evidence="2">JCM 19134</strain>
    </source>
</reference>
<dbReference type="AlphaFoldDB" id="A0AAV3U9Z7"/>
<comment type="caution">
    <text evidence="1">The sequence shown here is derived from an EMBL/GenBank/DDBJ whole genome shotgun (WGS) entry which is preliminary data.</text>
</comment>
<evidence type="ECO:0000313" key="2">
    <source>
        <dbReference type="Proteomes" id="UP001409585"/>
    </source>
</evidence>
<dbReference type="EMBL" id="BAABLX010000078">
    <property type="protein sequence ID" value="GAA4959955.1"/>
    <property type="molecule type" value="Genomic_DNA"/>
</dbReference>